<accession>A0AAE4YA13</accession>
<dbReference type="InterPro" id="IPR036390">
    <property type="entry name" value="WH_DNA-bd_sf"/>
</dbReference>
<evidence type="ECO:0000256" key="2">
    <source>
        <dbReference type="ARBA" id="ARBA00023125"/>
    </source>
</evidence>
<dbReference type="InterPro" id="IPR011663">
    <property type="entry name" value="UTRA"/>
</dbReference>
<dbReference type="SMART" id="SM00345">
    <property type="entry name" value="HTH_GNTR"/>
    <property type="match status" value="1"/>
</dbReference>
<evidence type="ECO:0000313" key="6">
    <source>
        <dbReference type="Proteomes" id="UP001193501"/>
    </source>
</evidence>
<protein>
    <submittedName>
        <fullName evidence="5">UTRA domain-containing protein</fullName>
    </submittedName>
</protein>
<dbReference type="GO" id="GO:0003677">
    <property type="term" value="F:DNA binding"/>
    <property type="evidence" value="ECO:0007669"/>
    <property type="project" value="UniProtKB-KW"/>
</dbReference>
<evidence type="ECO:0000256" key="3">
    <source>
        <dbReference type="ARBA" id="ARBA00023163"/>
    </source>
</evidence>
<keyword evidence="2" id="KW-0238">DNA-binding</keyword>
<dbReference type="Gene3D" id="1.10.10.10">
    <property type="entry name" value="Winged helix-like DNA-binding domain superfamily/Winged helix DNA-binding domain"/>
    <property type="match status" value="1"/>
</dbReference>
<evidence type="ECO:0000313" key="5">
    <source>
        <dbReference type="EMBL" id="NBZ88089.1"/>
    </source>
</evidence>
<dbReference type="Pfam" id="PF07702">
    <property type="entry name" value="UTRA"/>
    <property type="match status" value="1"/>
</dbReference>
<dbReference type="SMART" id="SM00866">
    <property type="entry name" value="UTRA"/>
    <property type="match status" value="1"/>
</dbReference>
<sequence>MDAPFALQTWYRADRGPRYMQLSQHIAGLIRSGALEPGTQLPPERDLGDLAEVSRVTVRQAVAQLVEEGLLEQRRGAGTFVRPQPPKMEQSLSALLSFTEYMRARGMTSTSRILRRGIFLPTPDEQVALGLAGATRVARVDRIRSADGAAIALEYSSLPLDVLPDPEAVETSLYDVLRASGTAPTRAVQRINAVNIGAEEARLLNLAQGTAVLRVDRTAYLPSGRPIEFTRGLYRSDIYDFVAELRQEPNP</sequence>
<dbReference type="InterPro" id="IPR036388">
    <property type="entry name" value="WH-like_DNA-bd_sf"/>
</dbReference>
<dbReference type="EMBL" id="JAABNR010000009">
    <property type="protein sequence ID" value="NBZ88089.1"/>
    <property type="molecule type" value="Genomic_DNA"/>
</dbReference>
<keyword evidence="6" id="KW-1185">Reference proteome</keyword>
<name>A0AAE4YA13_9RHOB</name>
<dbReference type="Pfam" id="PF00392">
    <property type="entry name" value="GntR"/>
    <property type="match status" value="1"/>
</dbReference>
<dbReference type="AlphaFoldDB" id="A0AAE4YA13"/>
<dbReference type="RefSeq" id="WP_168774895.1">
    <property type="nucleotide sequence ID" value="NZ_JAABNR010000009.1"/>
</dbReference>
<comment type="caution">
    <text evidence="5">The sequence shown here is derived from an EMBL/GenBank/DDBJ whole genome shotgun (WGS) entry which is preliminary data.</text>
</comment>
<feature type="domain" description="HTH gntR-type" evidence="4">
    <location>
        <begin position="16"/>
        <end position="84"/>
    </location>
</feature>
<dbReference type="GO" id="GO:0003700">
    <property type="term" value="F:DNA-binding transcription factor activity"/>
    <property type="evidence" value="ECO:0007669"/>
    <property type="project" value="InterPro"/>
</dbReference>
<keyword evidence="3" id="KW-0804">Transcription</keyword>
<dbReference type="PANTHER" id="PTHR44846:SF1">
    <property type="entry name" value="MANNOSYL-D-GLYCERATE TRANSPORT_METABOLISM SYSTEM REPRESSOR MNGR-RELATED"/>
    <property type="match status" value="1"/>
</dbReference>
<keyword evidence="1" id="KW-0805">Transcription regulation</keyword>
<evidence type="ECO:0000256" key="1">
    <source>
        <dbReference type="ARBA" id="ARBA00023015"/>
    </source>
</evidence>
<dbReference type="PRINTS" id="PR00035">
    <property type="entry name" value="HTHGNTR"/>
</dbReference>
<dbReference type="PANTHER" id="PTHR44846">
    <property type="entry name" value="MANNOSYL-D-GLYCERATE TRANSPORT/METABOLISM SYSTEM REPRESSOR MNGR-RELATED"/>
    <property type="match status" value="1"/>
</dbReference>
<dbReference type="CDD" id="cd07377">
    <property type="entry name" value="WHTH_GntR"/>
    <property type="match status" value="1"/>
</dbReference>
<evidence type="ECO:0000259" key="4">
    <source>
        <dbReference type="PROSITE" id="PS50949"/>
    </source>
</evidence>
<dbReference type="SUPFAM" id="SSF46785">
    <property type="entry name" value="Winged helix' DNA-binding domain"/>
    <property type="match status" value="1"/>
</dbReference>
<dbReference type="Gene3D" id="3.40.1410.10">
    <property type="entry name" value="Chorismate lyase-like"/>
    <property type="match status" value="1"/>
</dbReference>
<dbReference type="InterPro" id="IPR000524">
    <property type="entry name" value="Tscrpt_reg_HTH_GntR"/>
</dbReference>
<dbReference type="Proteomes" id="UP001193501">
    <property type="component" value="Unassembled WGS sequence"/>
</dbReference>
<organism evidence="5 6">
    <name type="scientific">Stagnihabitans tardus</name>
    <dbReference type="NCBI Taxonomy" id="2699202"/>
    <lineage>
        <taxon>Bacteria</taxon>
        <taxon>Pseudomonadati</taxon>
        <taxon>Pseudomonadota</taxon>
        <taxon>Alphaproteobacteria</taxon>
        <taxon>Rhodobacterales</taxon>
        <taxon>Paracoccaceae</taxon>
        <taxon>Stagnihabitans</taxon>
    </lineage>
</organism>
<reference evidence="5" key="1">
    <citation type="submission" date="2020-01" db="EMBL/GenBank/DDBJ databases">
        <authorList>
            <person name="Chen W.-M."/>
        </authorList>
    </citation>
    <scope>NUCLEOTIDE SEQUENCE</scope>
    <source>
        <strain evidence="5">CYK-10</strain>
    </source>
</reference>
<dbReference type="InterPro" id="IPR050679">
    <property type="entry name" value="Bact_HTH_transcr_reg"/>
</dbReference>
<dbReference type="SUPFAM" id="SSF64288">
    <property type="entry name" value="Chorismate lyase-like"/>
    <property type="match status" value="1"/>
</dbReference>
<dbReference type="InterPro" id="IPR028978">
    <property type="entry name" value="Chorismate_lyase_/UTRA_dom_sf"/>
</dbReference>
<dbReference type="PROSITE" id="PS50949">
    <property type="entry name" value="HTH_GNTR"/>
    <property type="match status" value="1"/>
</dbReference>
<dbReference type="GO" id="GO:0045892">
    <property type="term" value="P:negative regulation of DNA-templated transcription"/>
    <property type="evidence" value="ECO:0007669"/>
    <property type="project" value="TreeGrafter"/>
</dbReference>
<gene>
    <name evidence="5" type="ORF">GV832_10915</name>
</gene>
<proteinExistence type="predicted"/>